<dbReference type="PANTHER" id="PTHR46847:SF1">
    <property type="entry name" value="D-ALLOSE-BINDING PERIPLASMIC PROTEIN-RELATED"/>
    <property type="match status" value="1"/>
</dbReference>
<comment type="similarity">
    <text evidence="2">Belongs to the bacterial solute-binding protein 2 family.</text>
</comment>
<dbReference type="CDD" id="cd01536">
    <property type="entry name" value="PBP1_ABC_sugar_binding-like"/>
    <property type="match status" value="1"/>
</dbReference>
<dbReference type="Gene3D" id="3.40.50.2300">
    <property type="match status" value="2"/>
</dbReference>
<accession>A0A848DMS1</accession>
<evidence type="ECO:0000256" key="1">
    <source>
        <dbReference type="ARBA" id="ARBA00004196"/>
    </source>
</evidence>
<keyword evidence="6" id="KW-1185">Reference proteome</keyword>
<feature type="domain" description="Periplasmic binding protein" evidence="4">
    <location>
        <begin position="76"/>
        <end position="342"/>
    </location>
</feature>
<dbReference type="PANTHER" id="PTHR46847">
    <property type="entry name" value="D-ALLOSE-BINDING PERIPLASMIC PROTEIN-RELATED"/>
    <property type="match status" value="1"/>
</dbReference>
<gene>
    <name evidence="5" type="ORF">HF519_21180</name>
</gene>
<dbReference type="InterPro" id="IPR025997">
    <property type="entry name" value="SBP_2_dom"/>
</dbReference>
<comment type="caution">
    <text evidence="5">The sequence shown here is derived from an EMBL/GenBank/DDBJ whole genome shotgun (WGS) entry which is preliminary data.</text>
</comment>
<dbReference type="RefSeq" id="WP_169414735.1">
    <property type="nucleotide sequence ID" value="NZ_JAAXKZ010000092.1"/>
</dbReference>
<dbReference type="PROSITE" id="PS51318">
    <property type="entry name" value="TAT"/>
    <property type="match status" value="1"/>
</dbReference>
<dbReference type="InterPro" id="IPR006311">
    <property type="entry name" value="TAT_signal"/>
</dbReference>
<dbReference type="GO" id="GO:0030246">
    <property type="term" value="F:carbohydrate binding"/>
    <property type="evidence" value="ECO:0007669"/>
    <property type="project" value="UniProtKB-ARBA"/>
</dbReference>
<evidence type="ECO:0000313" key="6">
    <source>
        <dbReference type="Proteomes" id="UP000586918"/>
    </source>
</evidence>
<dbReference type="SUPFAM" id="SSF53822">
    <property type="entry name" value="Periplasmic binding protein-like I"/>
    <property type="match status" value="1"/>
</dbReference>
<organism evidence="5 6">
    <name type="scientific">Pseudonocardia bannensis</name>
    <dbReference type="NCBI Taxonomy" id="630973"/>
    <lineage>
        <taxon>Bacteria</taxon>
        <taxon>Bacillati</taxon>
        <taxon>Actinomycetota</taxon>
        <taxon>Actinomycetes</taxon>
        <taxon>Pseudonocardiales</taxon>
        <taxon>Pseudonocardiaceae</taxon>
        <taxon>Pseudonocardia</taxon>
    </lineage>
</organism>
<dbReference type="InterPro" id="IPR028082">
    <property type="entry name" value="Peripla_BP_I"/>
</dbReference>
<protein>
    <submittedName>
        <fullName evidence="5">Sugar ABC transporter substrate-binding protein</fullName>
    </submittedName>
</protein>
<sequence>MNDPSLPPAAASRRSFLRRATLVGGAVGSGALLSACSSKQVSTASAAGGGGGTGLGGDAAYQEAVRKLVNGRTVQIGWTPPVLSEWYSQMEAAAFRRMGEYEDAYGVRWKWERASPTGNFNAVEQQVQTVQSWVQRKFDVVLVCTGANFATMQGVYSKALAAGVKIYQFNQPVELYPVEQLQAISSIGYDNRWQSGYLCGKYIAEKLGGKGKILEITGPPGSDWSAARQIGFKKALSEHPGLTVAGSANGGYLRQQGLSATQDLLTRDPDIQAIWGENEDMALGASQALDARGIKQWDGKAGVVVVGADGLVSGMQSIRNGKLTASIDVGSVDQAITFIDTVFHNAVLGETVGKIINVPTRVVDKSNVDYAEAYMQWALGNTRKY</sequence>
<dbReference type="GO" id="GO:0030313">
    <property type="term" value="C:cell envelope"/>
    <property type="evidence" value="ECO:0007669"/>
    <property type="project" value="UniProtKB-SubCell"/>
</dbReference>
<evidence type="ECO:0000256" key="2">
    <source>
        <dbReference type="ARBA" id="ARBA00007639"/>
    </source>
</evidence>
<reference evidence="5 6" key="1">
    <citation type="submission" date="2020-04" db="EMBL/GenBank/DDBJ databases">
        <authorList>
            <person name="Klaysubun C."/>
            <person name="Duangmal K."/>
            <person name="Lipun K."/>
        </authorList>
    </citation>
    <scope>NUCLEOTIDE SEQUENCE [LARGE SCALE GENOMIC DNA]</scope>
    <source>
        <strain evidence="5 6">DSM 45300</strain>
    </source>
</reference>
<name>A0A848DMS1_9PSEU</name>
<proteinExistence type="inferred from homology"/>
<evidence type="ECO:0000256" key="3">
    <source>
        <dbReference type="ARBA" id="ARBA00022729"/>
    </source>
</evidence>
<comment type="subcellular location">
    <subcellularLocation>
        <location evidence="1">Cell envelope</location>
    </subcellularLocation>
</comment>
<dbReference type="EMBL" id="JAAXKZ010000092">
    <property type="protein sequence ID" value="NMH94042.1"/>
    <property type="molecule type" value="Genomic_DNA"/>
</dbReference>
<evidence type="ECO:0000313" key="5">
    <source>
        <dbReference type="EMBL" id="NMH94042.1"/>
    </source>
</evidence>
<evidence type="ECO:0000259" key="4">
    <source>
        <dbReference type="Pfam" id="PF13407"/>
    </source>
</evidence>
<dbReference type="Pfam" id="PF13407">
    <property type="entry name" value="Peripla_BP_4"/>
    <property type="match status" value="1"/>
</dbReference>
<keyword evidence="3" id="KW-0732">Signal</keyword>
<dbReference type="AlphaFoldDB" id="A0A848DMS1"/>
<dbReference type="Proteomes" id="UP000586918">
    <property type="component" value="Unassembled WGS sequence"/>
</dbReference>